<feature type="domain" description="ABC transmembrane type-1" evidence="8">
    <location>
        <begin position="82"/>
        <end position="265"/>
    </location>
</feature>
<dbReference type="PROSITE" id="PS50928">
    <property type="entry name" value="ABC_TM1"/>
    <property type="match status" value="2"/>
</dbReference>
<evidence type="ECO:0000256" key="5">
    <source>
        <dbReference type="ARBA" id="ARBA00022989"/>
    </source>
</evidence>
<comment type="subcellular location">
    <subcellularLocation>
        <location evidence="1 7">Cell membrane</location>
        <topology evidence="1 7">Multi-pass membrane protein</topology>
    </subcellularLocation>
</comment>
<dbReference type="GO" id="GO:0015416">
    <property type="term" value="F:ABC-type phosphonate transporter activity"/>
    <property type="evidence" value="ECO:0007669"/>
    <property type="project" value="InterPro"/>
</dbReference>
<feature type="transmembrane region" description="Helical" evidence="7">
    <location>
        <begin position="291"/>
        <end position="309"/>
    </location>
</feature>
<accession>A0A660L4K4</accession>
<dbReference type="PANTHER" id="PTHR30043">
    <property type="entry name" value="PHOSPHONATES TRANSPORT SYSTEM PERMEASE PROTEIN"/>
    <property type="match status" value="1"/>
</dbReference>
<keyword evidence="5 7" id="KW-1133">Transmembrane helix</keyword>
<evidence type="ECO:0000313" key="9">
    <source>
        <dbReference type="EMBL" id="RKQ88856.1"/>
    </source>
</evidence>
<feature type="transmembrane region" description="Helical" evidence="7">
    <location>
        <begin position="398"/>
        <end position="421"/>
    </location>
</feature>
<dbReference type="InterPro" id="IPR005769">
    <property type="entry name" value="PhnE/PtxC"/>
</dbReference>
<dbReference type="PANTHER" id="PTHR30043:SF1">
    <property type="entry name" value="ABC TRANSPORT SYSTEM PERMEASE PROTEIN P69"/>
    <property type="match status" value="1"/>
</dbReference>
<gene>
    <name evidence="9" type="ORF">C7438_0504</name>
</gene>
<feature type="domain" description="ABC transmembrane type-1" evidence="8">
    <location>
        <begin position="347"/>
        <end position="526"/>
    </location>
</feature>
<dbReference type="SUPFAM" id="SSF161098">
    <property type="entry name" value="MetI-like"/>
    <property type="match status" value="2"/>
</dbReference>
<dbReference type="AlphaFoldDB" id="A0A660L4K4"/>
<evidence type="ECO:0000256" key="4">
    <source>
        <dbReference type="ARBA" id="ARBA00022692"/>
    </source>
</evidence>
<feature type="transmembrane region" description="Helical" evidence="7">
    <location>
        <begin position="86"/>
        <end position="106"/>
    </location>
</feature>
<dbReference type="CDD" id="cd06261">
    <property type="entry name" value="TM_PBP2"/>
    <property type="match status" value="2"/>
</dbReference>
<keyword evidence="3" id="KW-1003">Cell membrane</keyword>
<feature type="transmembrane region" description="Helical" evidence="7">
    <location>
        <begin position="247"/>
        <end position="264"/>
    </location>
</feature>
<evidence type="ECO:0000256" key="6">
    <source>
        <dbReference type="ARBA" id="ARBA00023136"/>
    </source>
</evidence>
<keyword evidence="6 7" id="KW-0472">Membrane</keyword>
<reference evidence="9 10" key="1">
    <citation type="submission" date="2018-10" db="EMBL/GenBank/DDBJ databases">
        <title>Genomic Encyclopedia of Type Strains, Phase IV (KMG-IV): sequencing the most valuable type-strain genomes for metagenomic binning, comparative biology and taxonomic classification.</title>
        <authorList>
            <person name="Goeker M."/>
        </authorList>
    </citation>
    <scope>NUCLEOTIDE SEQUENCE [LARGE SCALE GENOMIC DNA]</scope>
    <source>
        <strain evidence="9 10">DSM 22653</strain>
    </source>
</reference>
<evidence type="ECO:0000256" key="2">
    <source>
        <dbReference type="ARBA" id="ARBA00022448"/>
    </source>
</evidence>
<dbReference type="InterPro" id="IPR000515">
    <property type="entry name" value="MetI-like"/>
</dbReference>
<feature type="transmembrane region" description="Helical" evidence="7">
    <location>
        <begin position="210"/>
        <end position="235"/>
    </location>
</feature>
<evidence type="ECO:0000256" key="7">
    <source>
        <dbReference type="RuleBase" id="RU363032"/>
    </source>
</evidence>
<evidence type="ECO:0000256" key="1">
    <source>
        <dbReference type="ARBA" id="ARBA00004651"/>
    </source>
</evidence>
<dbReference type="Pfam" id="PF00528">
    <property type="entry name" value="BPD_transp_1"/>
    <property type="match status" value="2"/>
</dbReference>
<dbReference type="GO" id="GO:0005886">
    <property type="term" value="C:plasma membrane"/>
    <property type="evidence" value="ECO:0007669"/>
    <property type="project" value="UniProtKB-SubCell"/>
</dbReference>
<sequence length="537" mass="57192">MADPARRFRGTLSAFPFPPEEGTARLRNAALFVVLFGLAAYAAADTQVSVSALVQGFPYMGRLFVAFFSPDFADIARYVPALVETIQMAVAGTLIGSLLALGYAFLAARNFVSRRGTLWATRGFMNLVRTIPDLLFAALFVAVFGIGALSGILALVFFSFGIVAKLTSETIEAADMGPAEALYAAGATPTVTAAYAVLPQILPQYLSYVLYVFEINIRVSTVLGLVGAGGIGVPLKAALNLLQYDRASAILLLVFVAVLLIEWTSQYLRRRLTEGEPPAVSSRPLEVLRRFRTPLAFLGVAAALAWSFWGIDLNTKGFSVGLHMAGRIFSGIFHPEWSYVPELLVALWESVEIAYLGTLLAAVLALPFGFWAARNVAPAPLAAGTKVFLSAVRTFPELMLAIVFMVGVGPGAYAGILAVGVHSVGMLAKLYGEAVEAMDMGPAEALRAAGADGLGVFRWAIFPQVLPELLSYAIYRFEINMRAATVVGVVGAGGIGAPLLFALQSHVWPRVGIILLGIVVLVSLTDALSGAIRRRLV</sequence>
<feature type="transmembrane region" description="Helical" evidence="7">
    <location>
        <begin position="353"/>
        <end position="377"/>
    </location>
</feature>
<feature type="transmembrane region" description="Helical" evidence="7">
    <location>
        <begin position="507"/>
        <end position="528"/>
    </location>
</feature>
<dbReference type="Proteomes" id="UP000267019">
    <property type="component" value="Unassembled WGS sequence"/>
</dbReference>
<protein>
    <submittedName>
        <fullName evidence="9">Phosphonate transport system permease protein</fullName>
    </submittedName>
</protein>
<evidence type="ECO:0000256" key="3">
    <source>
        <dbReference type="ARBA" id="ARBA00022475"/>
    </source>
</evidence>
<evidence type="ECO:0000259" key="8">
    <source>
        <dbReference type="PROSITE" id="PS50928"/>
    </source>
</evidence>
<feature type="transmembrane region" description="Helical" evidence="7">
    <location>
        <begin position="134"/>
        <end position="161"/>
    </location>
</feature>
<keyword evidence="10" id="KW-1185">Reference proteome</keyword>
<dbReference type="Gene3D" id="1.10.3720.10">
    <property type="entry name" value="MetI-like"/>
    <property type="match status" value="2"/>
</dbReference>
<feature type="transmembrane region" description="Helical" evidence="7">
    <location>
        <begin position="26"/>
        <end position="44"/>
    </location>
</feature>
<comment type="caution">
    <text evidence="9">The sequence shown here is derived from an EMBL/GenBank/DDBJ whole genome shotgun (WGS) entry which is preliminary data.</text>
</comment>
<dbReference type="OrthoDB" id="8557224at2"/>
<dbReference type="InterPro" id="IPR035906">
    <property type="entry name" value="MetI-like_sf"/>
</dbReference>
<feature type="transmembrane region" description="Helical" evidence="7">
    <location>
        <begin position="482"/>
        <end position="501"/>
    </location>
</feature>
<keyword evidence="2 7" id="KW-0813">Transport</keyword>
<organism evidence="9 10">
    <name type="scientific">Brockia lithotrophica</name>
    <dbReference type="NCBI Taxonomy" id="933949"/>
    <lineage>
        <taxon>Bacteria</taxon>
        <taxon>Bacillati</taxon>
        <taxon>Bacillota</taxon>
        <taxon>Bacilli</taxon>
        <taxon>Bacillales</taxon>
        <taxon>Bacillales Family X. Incertae Sedis</taxon>
        <taxon>Brockia</taxon>
    </lineage>
</organism>
<keyword evidence="4 7" id="KW-0812">Transmembrane</keyword>
<dbReference type="RefSeq" id="WP_121443747.1">
    <property type="nucleotide sequence ID" value="NZ_RBIJ01000001.1"/>
</dbReference>
<dbReference type="EMBL" id="RBIJ01000001">
    <property type="protein sequence ID" value="RKQ88856.1"/>
    <property type="molecule type" value="Genomic_DNA"/>
</dbReference>
<dbReference type="NCBIfam" id="TIGR01097">
    <property type="entry name" value="PhnE"/>
    <property type="match status" value="2"/>
</dbReference>
<comment type="similarity">
    <text evidence="7">Belongs to the binding-protein-dependent transport system permease family.</text>
</comment>
<name>A0A660L4K4_9BACL</name>
<proteinExistence type="inferred from homology"/>
<evidence type="ECO:0000313" key="10">
    <source>
        <dbReference type="Proteomes" id="UP000267019"/>
    </source>
</evidence>